<feature type="domain" description="Ribonuclease PIN" evidence="11">
    <location>
        <begin position="19"/>
        <end position="105"/>
    </location>
</feature>
<dbReference type="PANTHER" id="PTHR12814:SF2">
    <property type="entry name" value="RNA-BINDING PROTEIN NOB1"/>
    <property type="match status" value="1"/>
</dbReference>
<keyword evidence="12" id="KW-1185">Reference proteome</keyword>
<keyword evidence="3" id="KW-0540">Nuclease</keyword>
<dbReference type="Gene3D" id="3.40.50.1010">
    <property type="entry name" value="5'-nuclease"/>
    <property type="match status" value="1"/>
</dbReference>
<dbReference type="PANTHER" id="PTHR12814">
    <property type="entry name" value="RNA-BINDING PROTEIN NOB1"/>
    <property type="match status" value="1"/>
</dbReference>
<keyword evidence="4 8" id="KW-0479">Metal-binding</keyword>
<dbReference type="PIRSF" id="PIRSF037125">
    <property type="entry name" value="D-site_20S_pre-rRNA_nuclease"/>
    <property type="match status" value="1"/>
</dbReference>
<dbReference type="Pfam" id="PF08772">
    <property type="entry name" value="Zn_ribbon_NOB1"/>
    <property type="match status" value="1"/>
</dbReference>
<feature type="binding site" evidence="8">
    <location>
        <position position="226"/>
    </location>
    <ligand>
        <name>Zn(2+)</name>
        <dbReference type="ChEBI" id="CHEBI:29105"/>
    </ligand>
</feature>
<evidence type="ECO:0000256" key="1">
    <source>
        <dbReference type="ARBA" id="ARBA00004123"/>
    </source>
</evidence>
<evidence type="ECO:0000256" key="3">
    <source>
        <dbReference type="ARBA" id="ARBA00022722"/>
    </source>
</evidence>
<dbReference type="GO" id="GO:0030490">
    <property type="term" value="P:maturation of SSU-rRNA"/>
    <property type="evidence" value="ECO:0007669"/>
    <property type="project" value="TreeGrafter"/>
</dbReference>
<comment type="similarity">
    <text evidence="2">Belongs to the NOB1 family.</text>
</comment>
<organism evidence="12 13">
    <name type="scientific">Angiostrongylus cantonensis</name>
    <name type="common">Rat lungworm</name>
    <dbReference type="NCBI Taxonomy" id="6313"/>
    <lineage>
        <taxon>Eukaryota</taxon>
        <taxon>Metazoa</taxon>
        <taxon>Ecdysozoa</taxon>
        <taxon>Nematoda</taxon>
        <taxon>Chromadorea</taxon>
        <taxon>Rhabditida</taxon>
        <taxon>Rhabditina</taxon>
        <taxon>Rhabditomorpha</taxon>
        <taxon>Strongyloidea</taxon>
        <taxon>Metastrongylidae</taxon>
        <taxon>Angiostrongylus</taxon>
    </lineage>
</organism>
<keyword evidence="5" id="KW-0378">Hydrolase</keyword>
<name>A0A0K0DAH9_ANGCA</name>
<evidence type="ECO:0000256" key="4">
    <source>
        <dbReference type="ARBA" id="ARBA00022723"/>
    </source>
</evidence>
<reference evidence="13" key="2">
    <citation type="submission" date="2017-02" db="UniProtKB">
        <authorList>
            <consortium name="WormBaseParasite"/>
        </authorList>
    </citation>
    <scope>IDENTIFICATION</scope>
</reference>
<dbReference type="FunFam" id="3.40.50.1010:FF:000020">
    <property type="entry name" value="20S-pre-rRNA D-site endonuclease NOB1"/>
    <property type="match status" value="1"/>
</dbReference>
<evidence type="ECO:0000256" key="9">
    <source>
        <dbReference type="SAM" id="MobiDB-lite"/>
    </source>
</evidence>
<dbReference type="InterPro" id="IPR039907">
    <property type="entry name" value="NOB1"/>
</dbReference>
<dbReference type="InterPro" id="IPR014881">
    <property type="entry name" value="NOB1_Zn-bd"/>
</dbReference>
<dbReference type="Proteomes" id="UP000035642">
    <property type="component" value="Unassembled WGS sequence"/>
</dbReference>
<evidence type="ECO:0000256" key="2">
    <source>
        <dbReference type="ARBA" id="ARBA00005858"/>
    </source>
</evidence>
<evidence type="ECO:0000259" key="10">
    <source>
        <dbReference type="Pfam" id="PF08772"/>
    </source>
</evidence>
<proteinExistence type="inferred from homology"/>
<feature type="binding site" evidence="8">
    <location>
        <position position="229"/>
    </location>
    <ligand>
        <name>Zn(2+)</name>
        <dbReference type="ChEBI" id="CHEBI:29105"/>
    </ligand>
</feature>
<dbReference type="STRING" id="6313.A0A0K0DAH9"/>
<dbReference type="CDD" id="cd09876">
    <property type="entry name" value="PIN_Nob1-like"/>
    <property type="match status" value="1"/>
</dbReference>
<accession>A0A0K0DAH9</accession>
<dbReference type="GO" id="GO:0046872">
    <property type="term" value="F:metal ion binding"/>
    <property type="evidence" value="ECO:0007669"/>
    <property type="project" value="UniProtKB-KW"/>
</dbReference>
<evidence type="ECO:0000256" key="7">
    <source>
        <dbReference type="ARBA" id="ARBA00023242"/>
    </source>
</evidence>
<evidence type="ECO:0000259" key="11">
    <source>
        <dbReference type="Pfam" id="PF17146"/>
    </source>
</evidence>
<protein>
    <submittedName>
        <fullName evidence="13">RNA-binding protein NOB1</fullName>
    </submittedName>
</protein>
<evidence type="ECO:0000256" key="6">
    <source>
        <dbReference type="ARBA" id="ARBA00022833"/>
    </source>
</evidence>
<comment type="subcellular location">
    <subcellularLocation>
        <location evidence="1">Nucleus</location>
    </subcellularLocation>
</comment>
<feature type="domain" description="Nin one binding (NOB1) Zn-ribbon-like" evidence="10">
    <location>
        <begin position="216"/>
        <end position="287"/>
    </location>
</feature>
<evidence type="ECO:0000313" key="12">
    <source>
        <dbReference type="Proteomes" id="UP000035642"/>
    </source>
</evidence>
<evidence type="ECO:0000256" key="8">
    <source>
        <dbReference type="PIRSR" id="PIRSR037125-1"/>
    </source>
</evidence>
<dbReference type="GO" id="GO:0004521">
    <property type="term" value="F:RNA endonuclease activity"/>
    <property type="evidence" value="ECO:0007669"/>
    <property type="project" value="InterPro"/>
</dbReference>
<sequence>MIDSGSEARKLRKKLVKHLVLDTGSVIANVNLHEIAENYYAPHEVVTELRSLRAKISFDTLPFEVKMREPSSDAIRRVVEKSKETGDYASLSLTDIKVIALTYDIHNEFCRDPDIIVSFFLKSFEAKASLRSDVDDIGFDVESEYRATPVSSGTKDNSDDEEGWITEDNLSQALKKIGALEVDEGMVVGCLTTDFAVQNVLLKMHLGLVSLNGYRIKQLRSFVLRCRACFNTTPVMTKEFCPACGHKLLHKCSVSVDENGEQVLHINWQRLAVKRGLKHSLAAPKGGKHAVNEKLFEGQPMPQNRMAAIRADPFAESPFPLHDVTSRSAMLGIRALNSRQKRGRNPNEASSRKRK</sequence>
<feature type="region of interest" description="Disordered" evidence="9">
    <location>
        <begin position="335"/>
        <end position="355"/>
    </location>
</feature>
<evidence type="ECO:0000256" key="5">
    <source>
        <dbReference type="ARBA" id="ARBA00022801"/>
    </source>
</evidence>
<dbReference type="GO" id="GO:0005737">
    <property type="term" value="C:cytoplasm"/>
    <property type="evidence" value="ECO:0007669"/>
    <property type="project" value="UniProtKB-ARBA"/>
</dbReference>
<evidence type="ECO:0000313" key="13">
    <source>
        <dbReference type="WBParaSite" id="ACAC_0000728801-mRNA-1"/>
    </source>
</evidence>
<feature type="binding site" evidence="8">
    <location>
        <position position="244"/>
    </location>
    <ligand>
        <name>Zn(2+)</name>
        <dbReference type="ChEBI" id="CHEBI:29105"/>
    </ligand>
</feature>
<keyword evidence="6 8" id="KW-0862">Zinc</keyword>
<dbReference type="GO" id="GO:0031981">
    <property type="term" value="C:nuclear lumen"/>
    <property type="evidence" value="ECO:0007669"/>
    <property type="project" value="UniProtKB-ARBA"/>
</dbReference>
<reference evidence="12" key="1">
    <citation type="submission" date="2012-09" db="EMBL/GenBank/DDBJ databases">
        <authorList>
            <person name="Martin A.A."/>
        </authorList>
    </citation>
    <scope>NUCLEOTIDE SEQUENCE</scope>
</reference>
<dbReference type="Pfam" id="PF17146">
    <property type="entry name" value="PIN_6"/>
    <property type="match status" value="1"/>
</dbReference>
<feature type="binding site" evidence="8">
    <location>
        <position position="241"/>
    </location>
    <ligand>
        <name>Zn(2+)</name>
        <dbReference type="ChEBI" id="CHEBI:29105"/>
    </ligand>
</feature>
<dbReference type="SUPFAM" id="SSF144206">
    <property type="entry name" value="NOB1 zinc finger-like"/>
    <property type="match status" value="1"/>
</dbReference>
<dbReference type="GO" id="GO:0030688">
    <property type="term" value="C:preribosome, small subunit precursor"/>
    <property type="evidence" value="ECO:0007669"/>
    <property type="project" value="TreeGrafter"/>
</dbReference>
<dbReference type="Gene3D" id="6.20.210.10">
    <property type="entry name" value="Nin one binding (NOB1), Zn-ribbon-like"/>
    <property type="match status" value="1"/>
</dbReference>
<dbReference type="WBParaSite" id="ACAC_0000728801-mRNA-1">
    <property type="protein sequence ID" value="ACAC_0000728801-mRNA-1"/>
    <property type="gene ID" value="ACAC_0000728801"/>
</dbReference>
<keyword evidence="7" id="KW-0539">Nucleus</keyword>
<dbReference type="AlphaFoldDB" id="A0A0K0DAH9"/>
<dbReference type="GO" id="GO:0016787">
    <property type="term" value="F:hydrolase activity"/>
    <property type="evidence" value="ECO:0007669"/>
    <property type="project" value="UniProtKB-KW"/>
</dbReference>
<dbReference type="InterPro" id="IPR036283">
    <property type="entry name" value="NOB1_Zf-like_sf"/>
</dbReference>
<dbReference type="InterPro" id="IPR033411">
    <property type="entry name" value="Ribonuclease_PIN"/>
</dbReference>
<dbReference type="InterPro" id="IPR017117">
    <property type="entry name" value="Nob1_euk"/>
</dbReference>